<reference evidence="8 9" key="1">
    <citation type="submission" date="2016-10" db="EMBL/GenBank/DDBJ databases">
        <authorList>
            <person name="Varghese N."/>
            <person name="Submissions S."/>
        </authorList>
    </citation>
    <scope>NUCLEOTIDE SEQUENCE [LARGE SCALE GENOMIC DNA]</scope>
    <source>
        <strain evidence="8 9">S7-754</strain>
    </source>
</reference>
<dbReference type="InterPro" id="IPR045569">
    <property type="entry name" value="Metalloprtase-TldD/E_C"/>
</dbReference>
<evidence type="ECO:0000313" key="9">
    <source>
        <dbReference type="Proteomes" id="UP000323502"/>
    </source>
</evidence>
<dbReference type="InterPro" id="IPR025502">
    <property type="entry name" value="TldD"/>
</dbReference>
<dbReference type="GO" id="GO:0008237">
    <property type="term" value="F:metallopeptidase activity"/>
    <property type="evidence" value="ECO:0007669"/>
    <property type="project" value="UniProtKB-KW"/>
</dbReference>
<dbReference type="InterPro" id="IPR035068">
    <property type="entry name" value="TldD/PmbA_N"/>
</dbReference>
<dbReference type="InterPro" id="IPR045570">
    <property type="entry name" value="Metalloprtase-TldD/E_cen_dom"/>
</dbReference>
<dbReference type="RefSeq" id="WP_211368525.1">
    <property type="nucleotide sequence ID" value="NZ_FNBI01000004.1"/>
</dbReference>
<evidence type="ECO:0000256" key="4">
    <source>
        <dbReference type="ARBA" id="ARBA00023049"/>
    </source>
</evidence>
<evidence type="ECO:0000259" key="5">
    <source>
        <dbReference type="Pfam" id="PF01523"/>
    </source>
</evidence>
<evidence type="ECO:0000313" key="8">
    <source>
        <dbReference type="EMBL" id="SDF55912.1"/>
    </source>
</evidence>
<keyword evidence="3" id="KW-0378">Hydrolase</keyword>
<feature type="domain" description="Metalloprotease TldD/E C-terminal" evidence="6">
    <location>
        <begin position="254"/>
        <end position="486"/>
    </location>
</feature>
<keyword evidence="9" id="KW-1185">Reference proteome</keyword>
<keyword evidence="2" id="KW-0645">Protease</keyword>
<evidence type="ECO:0000256" key="3">
    <source>
        <dbReference type="ARBA" id="ARBA00022801"/>
    </source>
</evidence>
<dbReference type="Pfam" id="PF19290">
    <property type="entry name" value="PmbA_TldD_2nd"/>
    <property type="match status" value="1"/>
</dbReference>
<evidence type="ECO:0000259" key="6">
    <source>
        <dbReference type="Pfam" id="PF19289"/>
    </source>
</evidence>
<gene>
    <name evidence="8" type="ORF">SAMN05216557_10451</name>
</gene>
<protein>
    <submittedName>
        <fullName evidence="8">TldD protein</fullName>
    </submittedName>
</protein>
<dbReference type="PANTHER" id="PTHR30624:SF4">
    <property type="entry name" value="METALLOPROTEASE TLDD"/>
    <property type="match status" value="1"/>
</dbReference>
<dbReference type="InterPro" id="IPR036059">
    <property type="entry name" value="TldD/PmbA_sf"/>
</dbReference>
<accession>A0A1G7M285</accession>
<feature type="domain" description="Metalloprotease TldD/E central" evidence="7">
    <location>
        <begin position="139"/>
        <end position="247"/>
    </location>
</feature>
<dbReference type="PANTHER" id="PTHR30624">
    <property type="entry name" value="UNCHARACTERIZED PROTEIN TLDD AND PMBA"/>
    <property type="match status" value="1"/>
</dbReference>
<evidence type="ECO:0000259" key="7">
    <source>
        <dbReference type="Pfam" id="PF19290"/>
    </source>
</evidence>
<dbReference type="Pfam" id="PF01523">
    <property type="entry name" value="PmbA_TldD_1st"/>
    <property type="match status" value="1"/>
</dbReference>
<keyword evidence="4" id="KW-0482">Metalloprotease</keyword>
<dbReference type="AlphaFoldDB" id="A0A1G7M285"/>
<feature type="domain" description="Metalloprotease TldD/E N-terminal" evidence="5">
    <location>
        <begin position="46"/>
        <end position="102"/>
    </location>
</feature>
<dbReference type="Pfam" id="PF19289">
    <property type="entry name" value="PmbA_TldD_3rd"/>
    <property type="match status" value="1"/>
</dbReference>
<name>A0A1G7M285_9SPHN</name>
<sequence>MGINGLMAALTPLDVAEQRLLAPNDLTREAVGSALENLIGNGADYADLYFETGHAENWRLTNGSVSAAAYSISEGFGARSVTGDQTAFAYSGAISPQSIAAATSSVRSMRLHGNDAARTGGVEVRALGSPSLIYPMEDPLETLGAAEKIALLKDLDERSRAVDSRIVRISAELQASHSTILIAGSDGTLAGDARPQVQLILSVLAQEGNRRASGSATAGGRHLLSDFTGEMLDRLIATATRIALTNLDARPAPSGMMPVVLGNGFPGILLHEAVGHGLEGDAHRKRSSVFIDRMGDRIAASSVTVIDDGTLPCLRGSLAIDDEGTPSSRNVLIEDGRLVGLMQDRTSGRLLNQRLTGNARRDGYDRLPMPRMTNTFLAAGDYDPAEIVASVKHGIYAADFGGGQVDITSGQFNFSAVEAYLIEDGKITAPISGAVLIGLGHEALKNVSMVGNNLAMANGVCGKEGQTIPVCVGQPTVRIDEMVIGGTA</sequence>
<dbReference type="Gene3D" id="3.30.2290.10">
    <property type="entry name" value="PmbA/TldD superfamily"/>
    <property type="match status" value="1"/>
</dbReference>
<dbReference type="PIRSF" id="PIRSF004919">
    <property type="entry name" value="TldD"/>
    <property type="match status" value="1"/>
</dbReference>
<dbReference type="Proteomes" id="UP000323502">
    <property type="component" value="Unassembled WGS sequence"/>
</dbReference>
<dbReference type="GO" id="GO:0005829">
    <property type="term" value="C:cytosol"/>
    <property type="evidence" value="ECO:0007669"/>
    <property type="project" value="TreeGrafter"/>
</dbReference>
<comment type="similarity">
    <text evidence="1">Belongs to the peptidase U62 family.</text>
</comment>
<dbReference type="InterPro" id="IPR002510">
    <property type="entry name" value="Metalloprtase-TldD/E_N"/>
</dbReference>
<dbReference type="EMBL" id="FNBI01000004">
    <property type="protein sequence ID" value="SDF55912.1"/>
    <property type="molecule type" value="Genomic_DNA"/>
</dbReference>
<dbReference type="SUPFAM" id="SSF111283">
    <property type="entry name" value="Putative modulator of DNA gyrase, PmbA/TldD"/>
    <property type="match status" value="1"/>
</dbReference>
<dbReference type="InterPro" id="IPR051463">
    <property type="entry name" value="Peptidase_U62_metallo"/>
</dbReference>
<evidence type="ECO:0000256" key="1">
    <source>
        <dbReference type="ARBA" id="ARBA00005836"/>
    </source>
</evidence>
<evidence type="ECO:0000256" key="2">
    <source>
        <dbReference type="ARBA" id="ARBA00022670"/>
    </source>
</evidence>
<proteinExistence type="inferred from homology"/>
<organism evidence="8 9">
    <name type="scientific">Sphingomonas carotinifaciens</name>
    <dbReference type="NCBI Taxonomy" id="1166323"/>
    <lineage>
        <taxon>Bacteria</taxon>
        <taxon>Pseudomonadati</taxon>
        <taxon>Pseudomonadota</taxon>
        <taxon>Alphaproteobacteria</taxon>
        <taxon>Sphingomonadales</taxon>
        <taxon>Sphingomonadaceae</taxon>
        <taxon>Sphingomonas</taxon>
    </lineage>
</organism>
<dbReference type="GO" id="GO:0006508">
    <property type="term" value="P:proteolysis"/>
    <property type="evidence" value="ECO:0007669"/>
    <property type="project" value="UniProtKB-KW"/>
</dbReference>